<feature type="region of interest" description="Disordered" evidence="7">
    <location>
        <begin position="273"/>
        <end position="343"/>
    </location>
</feature>
<dbReference type="Proteomes" id="UP000694941">
    <property type="component" value="Unplaced"/>
</dbReference>
<protein>
    <submittedName>
        <fullName evidence="9">RNA demethylase ALKBH5-like isoform X1</fullName>
    </submittedName>
</protein>
<dbReference type="PANTHER" id="PTHR32074:SF2">
    <property type="entry name" value="RNA DEMETHYLASE ALKBH5"/>
    <property type="match status" value="1"/>
</dbReference>
<evidence type="ECO:0000313" key="9">
    <source>
        <dbReference type="RefSeq" id="XP_013790390.2"/>
    </source>
</evidence>
<dbReference type="SUPFAM" id="SSF51197">
    <property type="entry name" value="Clavaminate synthase-like"/>
    <property type="match status" value="1"/>
</dbReference>
<dbReference type="RefSeq" id="XP_013790390.2">
    <property type="nucleotide sequence ID" value="XM_013934936.2"/>
</dbReference>
<keyword evidence="8" id="KW-1185">Reference proteome</keyword>
<gene>
    <name evidence="9" type="primary">LOC106474247</name>
</gene>
<keyword evidence="3" id="KW-0479">Metal-binding</keyword>
<evidence type="ECO:0000256" key="5">
    <source>
        <dbReference type="ARBA" id="ARBA00023002"/>
    </source>
</evidence>
<comment type="similarity">
    <text evidence="2">Belongs to the alkB family.</text>
</comment>
<reference evidence="9" key="1">
    <citation type="submission" date="2025-08" db="UniProtKB">
        <authorList>
            <consortium name="RefSeq"/>
        </authorList>
    </citation>
    <scope>IDENTIFICATION</scope>
    <source>
        <tissue evidence="9">Muscle</tissue>
    </source>
</reference>
<comment type="cofactor">
    <cofactor evidence="1">
        <name>Fe(2+)</name>
        <dbReference type="ChEBI" id="CHEBI:29033"/>
    </cofactor>
</comment>
<keyword evidence="4" id="KW-0223">Dioxygenase</keyword>
<accession>A0ABM1BX76</accession>
<organism evidence="8 9">
    <name type="scientific">Limulus polyphemus</name>
    <name type="common">Atlantic horseshoe crab</name>
    <dbReference type="NCBI Taxonomy" id="6850"/>
    <lineage>
        <taxon>Eukaryota</taxon>
        <taxon>Metazoa</taxon>
        <taxon>Ecdysozoa</taxon>
        <taxon>Arthropoda</taxon>
        <taxon>Chelicerata</taxon>
        <taxon>Merostomata</taxon>
        <taxon>Xiphosura</taxon>
        <taxon>Limulidae</taxon>
        <taxon>Limulus</taxon>
    </lineage>
</organism>
<dbReference type="PANTHER" id="PTHR32074">
    <property type="entry name" value="RNA DEMETHYLASE ALKBH5"/>
    <property type="match status" value="1"/>
</dbReference>
<evidence type="ECO:0000256" key="1">
    <source>
        <dbReference type="ARBA" id="ARBA00001954"/>
    </source>
</evidence>
<dbReference type="GeneID" id="106474247"/>
<evidence type="ECO:0000256" key="4">
    <source>
        <dbReference type="ARBA" id="ARBA00022964"/>
    </source>
</evidence>
<dbReference type="InterPro" id="IPR037151">
    <property type="entry name" value="AlkB-like_sf"/>
</dbReference>
<keyword evidence="5" id="KW-0560">Oxidoreductase</keyword>
<dbReference type="Gene3D" id="2.60.120.590">
    <property type="entry name" value="Alpha-ketoglutarate-dependent dioxygenase AlkB-like"/>
    <property type="match status" value="1"/>
</dbReference>
<evidence type="ECO:0000313" key="8">
    <source>
        <dbReference type="Proteomes" id="UP000694941"/>
    </source>
</evidence>
<evidence type="ECO:0000256" key="6">
    <source>
        <dbReference type="ARBA" id="ARBA00023004"/>
    </source>
</evidence>
<name>A0ABM1BX76_LIMPO</name>
<dbReference type="InterPro" id="IPR032860">
    <property type="entry name" value="ALKBH5"/>
</dbReference>
<keyword evidence="6" id="KW-0408">Iron</keyword>
<proteinExistence type="inferred from homology"/>
<sequence>MDDMEAGYFDLRQKLQSQNKSKIHQQLCDTEPGRAHQIEERNGRRFYTRDSPNYQEILRKLHEGIQQRRLFSDEECERIESKIDEVVLSGGRGEYKQYTVDRSPLRNKYFFGEGYTYGSQLLKKGRGMEKLYPHGEVDNIPNWIQNLVIKPIVEANIVPEGFINSAAINDYQPGGCIVSHIDPAHIFDRPIISVSFMSDCALSFGCKFSFKPIRVTEPLLILPMVRGCVTVLSGFAADSITHCVRPQDVKKRRAVIILRRVLPDAPRLSPAELTLISEPKANSQDRSNPKERSVKHDEPKVSKSASTTESLDKRVRYGSKRRTNDQHEGRHVEDLGDEDFEPFHKKRKHELDLSEVGSESFSVSSRVVIPRKGNFKHS</sequence>
<evidence type="ECO:0000256" key="7">
    <source>
        <dbReference type="SAM" id="MobiDB-lite"/>
    </source>
</evidence>
<evidence type="ECO:0000256" key="2">
    <source>
        <dbReference type="ARBA" id="ARBA00007879"/>
    </source>
</evidence>
<feature type="compositionally biased region" description="Basic and acidic residues" evidence="7">
    <location>
        <begin position="322"/>
        <end position="334"/>
    </location>
</feature>
<feature type="compositionally biased region" description="Basic and acidic residues" evidence="7">
    <location>
        <begin position="287"/>
        <end position="301"/>
    </location>
</feature>
<evidence type="ECO:0000256" key="3">
    <source>
        <dbReference type="ARBA" id="ARBA00022723"/>
    </source>
</evidence>